<sequence length="62" mass="7269">MKYRGIYLDNDAVVTQKLDKFLKYEMTVAWPEAQPHLEIQILIAHKNARFLKLWCGSCTTNN</sequence>
<comment type="caution">
    <text evidence="1">The sequence shown here is derived from an EMBL/GenBank/DDBJ whole genome shotgun (WGS) entry which is preliminary data.</text>
</comment>
<organism evidence="1 2">
    <name type="scientific">Leptotrombidium deliense</name>
    <dbReference type="NCBI Taxonomy" id="299467"/>
    <lineage>
        <taxon>Eukaryota</taxon>
        <taxon>Metazoa</taxon>
        <taxon>Ecdysozoa</taxon>
        <taxon>Arthropoda</taxon>
        <taxon>Chelicerata</taxon>
        <taxon>Arachnida</taxon>
        <taxon>Acari</taxon>
        <taxon>Acariformes</taxon>
        <taxon>Trombidiformes</taxon>
        <taxon>Prostigmata</taxon>
        <taxon>Anystina</taxon>
        <taxon>Parasitengona</taxon>
        <taxon>Trombiculoidea</taxon>
        <taxon>Trombiculidae</taxon>
        <taxon>Leptotrombidium</taxon>
    </lineage>
</organism>
<proteinExistence type="predicted"/>
<name>A0A443RS62_9ACAR</name>
<dbReference type="Proteomes" id="UP000288716">
    <property type="component" value="Unassembled WGS sequence"/>
</dbReference>
<dbReference type="OrthoDB" id="409543at2759"/>
<dbReference type="EMBL" id="NCKV01046537">
    <property type="protein sequence ID" value="RWS18078.1"/>
    <property type="molecule type" value="Genomic_DNA"/>
</dbReference>
<accession>A0A443RS62</accession>
<dbReference type="AlphaFoldDB" id="A0A443RS62"/>
<dbReference type="GO" id="GO:0016757">
    <property type="term" value="F:glycosyltransferase activity"/>
    <property type="evidence" value="ECO:0007669"/>
    <property type="project" value="UniProtKB-KW"/>
</dbReference>
<gene>
    <name evidence="1" type="ORF">B4U80_07067</name>
</gene>
<dbReference type="PANTHER" id="PTHR46830:SF1">
    <property type="entry name" value="ALPHA-1,4-N-ACETYLGLUCOSAMINYLTRANSFERASE"/>
    <property type="match status" value="1"/>
</dbReference>
<dbReference type="PANTHER" id="PTHR46830">
    <property type="entry name" value="TRANSFERASE, PUTATIVE-RELATED"/>
    <property type="match status" value="1"/>
</dbReference>
<keyword evidence="1" id="KW-0808">Transferase</keyword>
<protein>
    <submittedName>
        <fullName evidence="1">Lactosylceramide 4-alpha-galactosyltransferase-like protein</fullName>
    </submittedName>
</protein>
<keyword evidence="1" id="KW-0328">Glycosyltransferase</keyword>
<reference evidence="1 2" key="1">
    <citation type="journal article" date="2018" name="Gigascience">
        <title>Genomes of trombidid mites reveal novel predicted allergens and laterally-transferred genes associated with secondary metabolism.</title>
        <authorList>
            <person name="Dong X."/>
            <person name="Chaisiri K."/>
            <person name="Xia D."/>
            <person name="Armstrong S.D."/>
            <person name="Fang Y."/>
            <person name="Donnelly M.J."/>
            <person name="Kadowaki T."/>
            <person name="McGarry J.W."/>
            <person name="Darby A.C."/>
            <person name="Makepeace B.L."/>
        </authorList>
    </citation>
    <scope>NUCLEOTIDE SEQUENCE [LARGE SCALE GENOMIC DNA]</scope>
    <source>
        <strain evidence="1">UoL-UT</strain>
    </source>
</reference>
<evidence type="ECO:0000313" key="1">
    <source>
        <dbReference type="EMBL" id="RWS18078.1"/>
    </source>
</evidence>
<keyword evidence="2" id="KW-1185">Reference proteome</keyword>
<dbReference type="VEuPathDB" id="VectorBase:LDEU013962"/>
<evidence type="ECO:0000313" key="2">
    <source>
        <dbReference type="Proteomes" id="UP000288716"/>
    </source>
</evidence>